<dbReference type="OrthoDB" id="766410at2"/>
<protein>
    <submittedName>
        <fullName evidence="5">Diguanylate cyclase with PAS/PAC sensor</fullName>
    </submittedName>
</protein>
<dbReference type="PANTHER" id="PTHR44757:SF2">
    <property type="entry name" value="BIOFILM ARCHITECTURE MAINTENANCE PROTEIN MBAA"/>
    <property type="match status" value="1"/>
</dbReference>
<dbReference type="InterPro" id="IPR052155">
    <property type="entry name" value="Biofilm_reg_signaling"/>
</dbReference>
<dbReference type="InterPro" id="IPR043128">
    <property type="entry name" value="Rev_trsase/Diguanyl_cyclase"/>
</dbReference>
<accession>A0A1Y6G291</accession>
<dbReference type="NCBIfam" id="TIGR00254">
    <property type="entry name" value="GGDEF"/>
    <property type="match status" value="1"/>
</dbReference>
<dbReference type="PROSITE" id="PS50887">
    <property type="entry name" value="GGDEF"/>
    <property type="match status" value="1"/>
</dbReference>
<dbReference type="SMART" id="SM00267">
    <property type="entry name" value="GGDEF"/>
    <property type="match status" value="1"/>
</dbReference>
<dbReference type="InterPro" id="IPR000160">
    <property type="entry name" value="GGDEF_dom"/>
</dbReference>
<feature type="domain" description="PAS" evidence="2">
    <location>
        <begin position="9"/>
        <end position="79"/>
    </location>
</feature>
<evidence type="ECO:0000256" key="1">
    <source>
        <dbReference type="ARBA" id="ARBA00001946"/>
    </source>
</evidence>
<dbReference type="AlphaFoldDB" id="A0A1Y6G291"/>
<evidence type="ECO:0000313" key="6">
    <source>
        <dbReference type="Proteomes" id="UP000194450"/>
    </source>
</evidence>
<evidence type="ECO:0000259" key="3">
    <source>
        <dbReference type="PROSITE" id="PS50113"/>
    </source>
</evidence>
<dbReference type="InterPro" id="IPR000014">
    <property type="entry name" value="PAS"/>
</dbReference>
<dbReference type="Gene3D" id="3.30.450.20">
    <property type="entry name" value="PAS domain"/>
    <property type="match status" value="1"/>
</dbReference>
<organism evidence="5 6">
    <name type="scientific">Pseudidiomarina planktonica</name>
    <dbReference type="NCBI Taxonomy" id="1323738"/>
    <lineage>
        <taxon>Bacteria</taxon>
        <taxon>Pseudomonadati</taxon>
        <taxon>Pseudomonadota</taxon>
        <taxon>Gammaproteobacteria</taxon>
        <taxon>Alteromonadales</taxon>
        <taxon>Idiomarinaceae</taxon>
        <taxon>Pseudidiomarina</taxon>
    </lineage>
</organism>
<dbReference type="SUPFAM" id="SSF55073">
    <property type="entry name" value="Nucleotide cyclase"/>
    <property type="match status" value="1"/>
</dbReference>
<dbReference type="CDD" id="cd00130">
    <property type="entry name" value="PAS"/>
    <property type="match status" value="1"/>
</dbReference>
<dbReference type="GO" id="GO:0003824">
    <property type="term" value="F:catalytic activity"/>
    <property type="evidence" value="ECO:0007669"/>
    <property type="project" value="UniProtKB-ARBA"/>
</dbReference>
<gene>
    <name evidence="5" type="ORF">SAMN06297229_1897</name>
</gene>
<dbReference type="EMBL" id="FXWH01000002">
    <property type="protein sequence ID" value="SMQ79979.1"/>
    <property type="molecule type" value="Genomic_DNA"/>
</dbReference>
<proteinExistence type="predicted"/>
<dbReference type="InterPro" id="IPR029787">
    <property type="entry name" value="Nucleotide_cyclase"/>
</dbReference>
<dbReference type="PANTHER" id="PTHR44757">
    <property type="entry name" value="DIGUANYLATE CYCLASE DGCP"/>
    <property type="match status" value="1"/>
</dbReference>
<dbReference type="Pfam" id="PF00990">
    <property type="entry name" value="GGDEF"/>
    <property type="match status" value="1"/>
</dbReference>
<dbReference type="CDD" id="cd01949">
    <property type="entry name" value="GGDEF"/>
    <property type="match status" value="1"/>
</dbReference>
<sequence length="303" mass="34042">MNKEPFAQPFAQLAEYIDLLLDAVCVVDREHKFIYLSPGAKRVFGYDPEEMIGRSMFDFMHPDNHNDTRAVAELINSGEEVMHFENRYIRKDGSVVDLHWTARWSERDQVRVGVARDISIRKQLERERESLISRLETMALTDSLTKLPNRALFADRATLALARAERDGIGFGILYLDMDKFKQINDHYGHASGDDLLKAAADRFKSILRPTDTVARIGGDEFVVLCDTGTKVLNIKHAVQTVAEKIHLAMQQPLALPRGEEVVSVSIGMAAWPEHGGTVDSLVQHADQAMYRAKHAGGNGLSW</sequence>
<dbReference type="PROSITE" id="PS50113">
    <property type="entry name" value="PAC"/>
    <property type="match status" value="1"/>
</dbReference>
<dbReference type="SMART" id="SM00091">
    <property type="entry name" value="PAS"/>
    <property type="match status" value="1"/>
</dbReference>
<feature type="domain" description="PAC" evidence="3">
    <location>
        <begin position="82"/>
        <end position="130"/>
    </location>
</feature>
<dbReference type="Proteomes" id="UP000194450">
    <property type="component" value="Unassembled WGS sequence"/>
</dbReference>
<dbReference type="InterPro" id="IPR000700">
    <property type="entry name" value="PAS-assoc_C"/>
</dbReference>
<dbReference type="SUPFAM" id="SSF55785">
    <property type="entry name" value="PYP-like sensor domain (PAS domain)"/>
    <property type="match status" value="1"/>
</dbReference>
<dbReference type="Pfam" id="PF13426">
    <property type="entry name" value="PAS_9"/>
    <property type="match status" value="1"/>
</dbReference>
<keyword evidence="6" id="KW-1185">Reference proteome</keyword>
<dbReference type="Gene3D" id="3.30.70.270">
    <property type="match status" value="1"/>
</dbReference>
<dbReference type="FunFam" id="3.30.70.270:FF:000001">
    <property type="entry name" value="Diguanylate cyclase domain protein"/>
    <property type="match status" value="1"/>
</dbReference>
<name>A0A1Y6G291_9GAMM</name>
<reference evidence="6" key="1">
    <citation type="submission" date="2017-04" db="EMBL/GenBank/DDBJ databases">
        <authorList>
            <person name="Varghese N."/>
            <person name="Submissions S."/>
        </authorList>
    </citation>
    <scope>NUCLEOTIDE SEQUENCE [LARGE SCALE GENOMIC DNA]</scope>
</reference>
<evidence type="ECO:0000313" key="5">
    <source>
        <dbReference type="EMBL" id="SMQ79979.1"/>
    </source>
</evidence>
<dbReference type="PROSITE" id="PS50112">
    <property type="entry name" value="PAS"/>
    <property type="match status" value="1"/>
</dbReference>
<comment type="cofactor">
    <cofactor evidence="1">
        <name>Mg(2+)</name>
        <dbReference type="ChEBI" id="CHEBI:18420"/>
    </cofactor>
</comment>
<dbReference type="RefSeq" id="WP_086435034.1">
    <property type="nucleotide sequence ID" value="NZ_FXWH01000002.1"/>
</dbReference>
<evidence type="ECO:0000259" key="4">
    <source>
        <dbReference type="PROSITE" id="PS50887"/>
    </source>
</evidence>
<evidence type="ECO:0000259" key="2">
    <source>
        <dbReference type="PROSITE" id="PS50112"/>
    </source>
</evidence>
<dbReference type="NCBIfam" id="TIGR00229">
    <property type="entry name" value="sensory_box"/>
    <property type="match status" value="1"/>
</dbReference>
<dbReference type="InterPro" id="IPR035965">
    <property type="entry name" value="PAS-like_dom_sf"/>
</dbReference>
<feature type="domain" description="GGDEF" evidence="4">
    <location>
        <begin position="169"/>
        <end position="303"/>
    </location>
</feature>